<evidence type="ECO:0000256" key="2">
    <source>
        <dbReference type="ARBA" id="ARBA00004435"/>
    </source>
</evidence>
<proteinExistence type="predicted"/>
<dbReference type="FunFam" id="2.30.42.10:FF:000110">
    <property type="entry name" value="multiple PDZ domain protein isoform X2"/>
    <property type="match status" value="1"/>
</dbReference>
<dbReference type="CDD" id="cd06667">
    <property type="entry name" value="PDZ2_MUPP1-like"/>
    <property type="match status" value="1"/>
</dbReference>
<keyword evidence="7" id="KW-0965">Cell junction</keyword>
<dbReference type="FunFam" id="2.30.42.10:FF:000070">
    <property type="entry name" value="Multiple PDZ domain protein"/>
    <property type="match status" value="1"/>
</dbReference>
<dbReference type="CDD" id="cd06676">
    <property type="entry name" value="PDZ13_MUPP1-like"/>
    <property type="match status" value="1"/>
</dbReference>
<dbReference type="PANTHER" id="PTHR19964:SF10">
    <property type="entry name" value="MULTIPLE PDZ DOMAIN PROTEIN"/>
    <property type="match status" value="1"/>
</dbReference>
<sequence length="1530" mass="164704">ILETNSRALQAVERLQAKLKERGEVPTEEKLSLLKSVLQSPLFHQILALQKSVQHLRDQVNSCDPVDHITAVKPSGSHVSYSDISAATHINGKTSSEEFENIIQSMAQGRFVTHVELQKPVSGGLGFSVVGLKSENRGELGIFIQEIQLGSVAHCDGKLKEADQILAINGQPLDQTVTHQQAIGILQSASERVQLTVARGPIPQLASPVVSRTPSAASTLSAKSSAWQHVETIELVNDGTGLGFGIVGGKTTGVIVKTILPGGIADQDGRLRSGDHILRIGDTDLYGMGSEQVAQVLRQCGNRVKLVVTRGPGLSSSEEETEAFDVSLTKNTQGLGITIAGYVGDKNSEPSGIFVKSITKDSAVDQDGRIHVGDQIIAVDGVNIQGYTNQQAVEVLRHTGQTVHLKLIRRGFRPDEIPPAVAPSVTVPSPSTTIPTTATVLRELERERRKAEDAAQEEELMKKWQEILGPTNEVVVAQVEKFSESSGLGISLEANSGHHYIRSVLPEGPVGRCGKLFNGDELLEVNGISLIGETHKEVVRILKELPLCVYMTCCRPAPLLQTDMDAIQPESEKQIDLSSVLLAGDSEVNAAAATQDNVTEEAIGSPLAMWELEIQNIELEKGEGGLGFSILDYQDPLDPAKTVIVIRSLVPDGVAEQDGRLLPGDRLMYVNTTNLENASLEDAVQALKGAKLGKVQIGVAKPLPVSISVSILSYSFLSMCMTVSAMKDGLGMLIRSIIHGGSISRDGRLGVGDLILAINGEPTANLTNAQARAMLRRHSLIGPDMGITYVPAEYLEEYKASLEQVKDDVFSEKAPVPAPKDIPNLPEREDGEGEESASYSNWNQPRKVELFREPGKSLGISIVGGRGMGSRLSNGEVMRGIFIKHILVDSPAGQNGTLKTGDRIVEVDGVDLRDASHEEAVEAIRRAGNPVSFLVQSIIHRPRVSLYNMYLHRPFSRALSKTKVFLADLLRQRRRTRRRRRRRRRRTREVEDEFGYNWKNIIQRYGSLPGVLHMIELEKGKTGLGLSLAGNRDRSRMSVFVVGIDPSGAAGRDGRMVVGDELLEINGQSSPSKVKIIFVSRSSTPSTLACDPATCPIIPGCETTIDISKGRTGLGLSIVGGCDTLLGAIIIHEVYEEGAASKDGRLWAGDQILEVNGIDLRAASHDEAINVLRQTPQRVRLTVYRDEAQYKEEDLWDSFTMELHKKPGQGLGLSIVGRRNDTGVFVSDIVKGGLVDTDGRLMQGDQILSVNGEDVRSATQEAVAALLKCCVGPIKMEVGRFKAGPFHSERRLSQSSQVIYHSYSGNLPSDPDKLSRSQESPEHQDTRTVEFTKGPNDSLGISIAGGVGSPLGDIPIFIAMMNPVGLAAQTQKLKIGDRIVSICGTSAEGMSHSQAVTLLKNATGTIQLQVVAGGDTTVTGPSQDQAVGGLTPSCIFQDDLGPPQYKTITLERGPDGLGFSIVGGYGSPHGDLPIYVKTVFGKGAAAEDGRLKRGDQIMAVNGQTLEGVTHEEAVGILKRTKGTVTLTVLS</sequence>
<dbReference type="PANTHER" id="PTHR19964">
    <property type="entry name" value="MULTIPLE PDZ DOMAIN PROTEIN"/>
    <property type="match status" value="1"/>
</dbReference>
<feature type="domain" description="PDZ" evidence="10">
    <location>
        <begin position="708"/>
        <end position="777"/>
    </location>
</feature>
<dbReference type="InterPro" id="IPR051342">
    <property type="entry name" value="PDZ_scaffold"/>
</dbReference>
<feature type="domain" description="PDZ" evidence="10">
    <location>
        <begin position="847"/>
        <end position="935"/>
    </location>
</feature>
<dbReference type="CDD" id="cd06670">
    <property type="entry name" value="PDZ6_MUPP1-like"/>
    <property type="match status" value="1"/>
</dbReference>
<keyword evidence="13" id="KW-1185">Reference proteome</keyword>
<feature type="domain" description="PDZ" evidence="10">
    <location>
        <begin position="1328"/>
        <end position="1414"/>
    </location>
</feature>
<gene>
    <name evidence="12" type="primary">MPDZ</name>
</gene>
<feature type="compositionally biased region" description="Basic and acidic residues" evidence="9">
    <location>
        <begin position="1310"/>
        <end position="1330"/>
    </location>
</feature>
<feature type="domain" description="PDZ" evidence="10">
    <location>
        <begin position="325"/>
        <end position="411"/>
    </location>
</feature>
<dbReference type="GO" id="GO:0016324">
    <property type="term" value="C:apical plasma membrane"/>
    <property type="evidence" value="ECO:0007669"/>
    <property type="project" value="UniProtKB-SubCell"/>
</dbReference>
<feature type="domain" description="PDZ" evidence="10">
    <location>
        <begin position="1014"/>
        <end position="1075"/>
    </location>
</feature>
<dbReference type="Gene3D" id="1.10.287.650">
    <property type="entry name" value="L27 domain"/>
    <property type="match status" value="1"/>
</dbReference>
<reference evidence="13" key="1">
    <citation type="submission" date="2015-09" db="EMBL/GenBank/DDBJ databases">
        <authorList>
            <person name="Sai Rama Sridatta P."/>
        </authorList>
    </citation>
    <scope>NUCLEOTIDE SEQUENCE [LARGE SCALE GENOMIC DNA]</scope>
</reference>
<evidence type="ECO:0000313" key="13">
    <source>
        <dbReference type="Proteomes" id="UP000314980"/>
    </source>
</evidence>
<dbReference type="CDD" id="cd06668">
    <property type="entry name" value="PDZ4_MUPP1-like"/>
    <property type="match status" value="1"/>
</dbReference>
<feature type="domain" description="PDZ" evidence="10">
    <location>
        <begin position="616"/>
        <end position="690"/>
    </location>
</feature>
<dbReference type="CDD" id="cd06674">
    <property type="entry name" value="PDZ11_MUPP1-PDZ9_PATJ-like"/>
    <property type="match status" value="1"/>
</dbReference>
<dbReference type="CDD" id="cd06673">
    <property type="entry name" value="PDZ10_MUPP1-PDZ8_PATJ-like"/>
    <property type="match status" value="1"/>
</dbReference>
<protein>
    <submittedName>
        <fullName evidence="12">Multiple PDZ domain crumbs cell polarity complex component</fullName>
    </submittedName>
</protein>
<dbReference type="GO" id="GO:0005923">
    <property type="term" value="C:bicellular tight junction"/>
    <property type="evidence" value="ECO:0007669"/>
    <property type="project" value="UniProtKB-SubCell"/>
</dbReference>
<dbReference type="SMART" id="SM00228">
    <property type="entry name" value="PDZ"/>
    <property type="match status" value="12"/>
</dbReference>
<evidence type="ECO:0000259" key="11">
    <source>
        <dbReference type="PROSITE" id="PS51022"/>
    </source>
</evidence>
<dbReference type="InterPro" id="IPR036034">
    <property type="entry name" value="PDZ_sf"/>
</dbReference>
<feature type="domain" description="PDZ" evidence="10">
    <location>
        <begin position="1104"/>
        <end position="1187"/>
    </location>
</feature>
<dbReference type="PROSITE" id="PS51022">
    <property type="entry name" value="L27"/>
    <property type="match status" value="1"/>
</dbReference>
<feature type="domain" description="PDZ" evidence="10">
    <location>
        <begin position="1447"/>
        <end position="1530"/>
    </location>
</feature>
<reference evidence="12" key="3">
    <citation type="submission" date="2025-09" db="UniProtKB">
        <authorList>
            <consortium name="Ensembl"/>
        </authorList>
    </citation>
    <scope>IDENTIFICATION</scope>
</reference>
<dbReference type="Pfam" id="PF09045">
    <property type="entry name" value="L27_2"/>
    <property type="match status" value="1"/>
</dbReference>
<dbReference type="InterPro" id="IPR004172">
    <property type="entry name" value="L27_dom"/>
</dbReference>
<keyword evidence="4" id="KW-1003">Cell membrane</keyword>
<dbReference type="SUPFAM" id="SSF50156">
    <property type="entry name" value="PDZ domain-like"/>
    <property type="match status" value="12"/>
</dbReference>
<feature type="domain" description="PDZ" evidence="10">
    <location>
        <begin position="114"/>
        <end position="201"/>
    </location>
</feature>
<reference evidence="12" key="2">
    <citation type="submission" date="2025-08" db="UniProtKB">
        <authorList>
            <consortium name="Ensembl"/>
        </authorList>
    </citation>
    <scope>IDENTIFICATION</scope>
</reference>
<dbReference type="InterPro" id="IPR036892">
    <property type="entry name" value="L27_dom_sf"/>
</dbReference>
<feature type="domain" description="L27" evidence="11">
    <location>
        <begin position="1"/>
        <end position="61"/>
    </location>
</feature>
<feature type="region of interest" description="Disordered" evidence="9">
    <location>
        <begin position="810"/>
        <end position="841"/>
    </location>
</feature>
<dbReference type="CDD" id="cd06689">
    <property type="entry name" value="PDZ1_MUPP1-like"/>
    <property type="match status" value="1"/>
</dbReference>
<keyword evidence="3" id="KW-0796">Tight junction</keyword>
<dbReference type="Pfam" id="PF00595">
    <property type="entry name" value="PDZ"/>
    <property type="match status" value="11"/>
</dbReference>
<evidence type="ECO:0000313" key="12">
    <source>
        <dbReference type="Ensembl" id="ENSLCAP00010034593.1"/>
    </source>
</evidence>
<dbReference type="PROSITE" id="PS50106">
    <property type="entry name" value="PDZ"/>
    <property type="match status" value="12"/>
</dbReference>
<feature type="domain" description="PDZ" evidence="10">
    <location>
        <begin position="1200"/>
        <end position="1282"/>
    </location>
</feature>
<dbReference type="Ensembl" id="ENSLCAT00010035406.1">
    <property type="protein sequence ID" value="ENSLCAP00010034593.1"/>
    <property type="gene ID" value="ENSLCAG00010016203.1"/>
</dbReference>
<dbReference type="GeneTree" id="ENSGT00940000155586"/>
<dbReference type="CDD" id="cd06671">
    <property type="entry name" value="PDZ7_MUPP1-PD6_PATJ-like"/>
    <property type="match status" value="1"/>
</dbReference>
<dbReference type="SUPFAM" id="SSF101288">
    <property type="entry name" value="L27 domain"/>
    <property type="match status" value="1"/>
</dbReference>
<evidence type="ECO:0000256" key="3">
    <source>
        <dbReference type="ARBA" id="ARBA00022427"/>
    </source>
</evidence>
<dbReference type="FunFam" id="2.30.42.10:FF:000051">
    <property type="entry name" value="Multiple PDZ domain protein isoform X1"/>
    <property type="match status" value="1"/>
</dbReference>
<evidence type="ECO:0000256" key="4">
    <source>
        <dbReference type="ARBA" id="ARBA00022475"/>
    </source>
</evidence>
<dbReference type="CDD" id="cd06675">
    <property type="entry name" value="PDZ12_MUPP1-like"/>
    <property type="match status" value="1"/>
</dbReference>
<evidence type="ECO:0000256" key="9">
    <source>
        <dbReference type="SAM" id="MobiDB-lite"/>
    </source>
</evidence>
<dbReference type="Proteomes" id="UP000314980">
    <property type="component" value="Unassembled WGS sequence"/>
</dbReference>
<evidence type="ECO:0000256" key="1">
    <source>
        <dbReference type="ARBA" id="ARBA00004221"/>
    </source>
</evidence>
<feature type="domain" description="PDZ" evidence="10">
    <location>
        <begin position="232"/>
        <end position="312"/>
    </location>
</feature>
<dbReference type="CDD" id="cd06791">
    <property type="entry name" value="PDZ3_MUPP1-like"/>
    <property type="match status" value="1"/>
</dbReference>
<evidence type="ECO:0000256" key="7">
    <source>
        <dbReference type="ARBA" id="ARBA00022949"/>
    </source>
</evidence>
<dbReference type="FunFam" id="2.30.42.10:FF:000038">
    <property type="entry name" value="Multiple PDZ domain protein isoform X1"/>
    <property type="match status" value="1"/>
</dbReference>
<dbReference type="CDD" id="cd06669">
    <property type="entry name" value="PDZ5_MUPP1-like"/>
    <property type="match status" value="1"/>
</dbReference>
<evidence type="ECO:0000256" key="8">
    <source>
        <dbReference type="ARBA" id="ARBA00023136"/>
    </source>
</evidence>
<dbReference type="Pfam" id="PF16667">
    <property type="entry name" value="MPDZ_u10"/>
    <property type="match status" value="1"/>
</dbReference>
<dbReference type="InterPro" id="IPR032078">
    <property type="entry name" value="MPDZ_u10"/>
</dbReference>
<evidence type="ECO:0000256" key="6">
    <source>
        <dbReference type="ARBA" id="ARBA00022737"/>
    </source>
</evidence>
<feature type="region of interest" description="Disordered" evidence="9">
    <location>
        <begin position="1305"/>
        <end position="1334"/>
    </location>
</feature>
<accession>A0A4W6E7M4</accession>
<feature type="domain" description="PDZ" evidence="10">
    <location>
        <begin position="476"/>
        <end position="557"/>
    </location>
</feature>
<dbReference type="FunFam" id="2.30.42.10:FF:000125">
    <property type="entry name" value="PATJ, crumbs cell polarity complex component"/>
    <property type="match status" value="1"/>
</dbReference>
<comment type="subcellular location">
    <subcellularLocation>
        <location evidence="1">Apical cell membrane</location>
    </subcellularLocation>
    <subcellularLocation>
        <location evidence="2">Cell junction</location>
        <location evidence="2">Tight junction</location>
    </subcellularLocation>
</comment>
<keyword evidence="8" id="KW-0472">Membrane</keyword>
<organism evidence="12 13">
    <name type="scientific">Lates calcarifer</name>
    <name type="common">Barramundi</name>
    <name type="synonym">Holocentrus calcarifer</name>
    <dbReference type="NCBI Taxonomy" id="8187"/>
    <lineage>
        <taxon>Eukaryota</taxon>
        <taxon>Metazoa</taxon>
        <taxon>Chordata</taxon>
        <taxon>Craniata</taxon>
        <taxon>Vertebrata</taxon>
        <taxon>Euteleostomi</taxon>
        <taxon>Actinopterygii</taxon>
        <taxon>Neopterygii</taxon>
        <taxon>Teleostei</taxon>
        <taxon>Neoteleostei</taxon>
        <taxon>Acanthomorphata</taxon>
        <taxon>Carangaria</taxon>
        <taxon>Carangaria incertae sedis</taxon>
        <taxon>Centropomidae</taxon>
        <taxon>Lates</taxon>
    </lineage>
</organism>
<dbReference type="Gene3D" id="2.30.42.10">
    <property type="match status" value="12"/>
</dbReference>
<dbReference type="InterPro" id="IPR015132">
    <property type="entry name" value="L27_2"/>
</dbReference>
<keyword evidence="5" id="KW-0597">Phosphoprotein</keyword>
<name>A0A4W6E7M4_LATCA</name>
<evidence type="ECO:0000256" key="5">
    <source>
        <dbReference type="ARBA" id="ARBA00022553"/>
    </source>
</evidence>
<keyword evidence="6" id="KW-0677">Repeat</keyword>
<dbReference type="FunFam" id="2.30.42.10:FF:000093">
    <property type="entry name" value="multiple PDZ domain protein isoform X1"/>
    <property type="match status" value="1"/>
</dbReference>
<dbReference type="FunFam" id="2.30.42.10:FF:000058">
    <property type="entry name" value="multiple PDZ domain protein isoform X1"/>
    <property type="match status" value="1"/>
</dbReference>
<dbReference type="InterPro" id="IPR001478">
    <property type="entry name" value="PDZ"/>
</dbReference>
<evidence type="ECO:0000259" key="10">
    <source>
        <dbReference type="PROSITE" id="PS50106"/>
    </source>
</evidence>